<keyword evidence="1" id="KW-0863">Zinc-finger</keyword>
<dbReference type="InterPro" id="IPR013083">
    <property type="entry name" value="Znf_RING/FYVE/PHD"/>
</dbReference>
<name>A0A1V9ZYL6_9STRA</name>
<dbReference type="GO" id="GO:0035091">
    <property type="term" value="F:phosphatidylinositol binding"/>
    <property type="evidence" value="ECO:0007669"/>
    <property type="project" value="InterPro"/>
</dbReference>
<organism evidence="3 4">
    <name type="scientific">Thraustotheca clavata</name>
    <dbReference type="NCBI Taxonomy" id="74557"/>
    <lineage>
        <taxon>Eukaryota</taxon>
        <taxon>Sar</taxon>
        <taxon>Stramenopiles</taxon>
        <taxon>Oomycota</taxon>
        <taxon>Saprolegniomycetes</taxon>
        <taxon>Saprolegniales</taxon>
        <taxon>Achlyaceae</taxon>
        <taxon>Thraustotheca</taxon>
    </lineage>
</organism>
<sequence>MASTEMLSIRVTKAIVSEPSKTTHYVLTITNPTTQAMITTRKRHRDFKRLQKDVMEALHLGHQCTSVCPWFYMDIQQKMPRPNPLSLFSHGKVITQRIRAFQVLLDTIVAFIVNPASQLCSTTCDSVPKALYNFLFEDLNVQDSMYLFPHSSNLSSSSSSSSGSLGDSTCSLCTRYLSTNVESNSCISTLSCGHVFHDECIVQALNVSLECPCCHQLKEVLGLFLSKTPQEMTIEDGEAVEDAIIRLRLVMKTLPNDTPLFWSLKYTNYLRELLQEHLTDTINSFVDEEMSQNPQWMIVSFDKKLQYVDLVLDKMVMKYATHFHQLQMIVHGEVAGNVQLIMQQLLKVNDIPKYFEKYTLELLKSKDEVRSARDVERYEVFSMNDDADEDGSFWTGREEEMQVTKEQIKMLLENMTHSSNKVRVEAFNKFKVINAEVIIENDNLTMVVQRLIPFMLDKDDTISTDAVRHFYNLFIETHDIATQCQLYITLLQILMYSTPRTALFLRKPSISSAAPSQTSQRGLLRLLRCLQTLLLRLPNEWIYVPIDVQAKVYLVTAQFFGPWSPPNIVITEPNLTGNTAEWIPPYSIMACLDMTAEWFSRWYLKCSIKPLWIELLAGTGVVQHCIHRIVFGHEAMELWRKFTRHTMSPAGVTYRRRSISRAALTSSSHVALDSPSPLPNWYTTLMQKSMIQVEKELS</sequence>
<dbReference type="Gene3D" id="3.30.40.10">
    <property type="entry name" value="Zinc/RING finger domain, C3HC4 (zinc finger)"/>
    <property type="match status" value="1"/>
</dbReference>
<feature type="domain" description="RING-type" evidence="2">
    <location>
        <begin position="170"/>
        <end position="215"/>
    </location>
</feature>
<dbReference type="SUPFAM" id="SSF64268">
    <property type="entry name" value="PX domain"/>
    <property type="match status" value="1"/>
</dbReference>
<evidence type="ECO:0000259" key="2">
    <source>
        <dbReference type="PROSITE" id="PS50089"/>
    </source>
</evidence>
<keyword evidence="1" id="KW-0862">Zinc</keyword>
<dbReference type="Proteomes" id="UP000243217">
    <property type="component" value="Unassembled WGS sequence"/>
</dbReference>
<comment type="caution">
    <text evidence="3">The sequence shown here is derived from an EMBL/GenBank/DDBJ whole genome shotgun (WGS) entry which is preliminary data.</text>
</comment>
<dbReference type="EMBL" id="JNBS01000995">
    <property type="protein sequence ID" value="OQS03104.1"/>
    <property type="molecule type" value="Genomic_DNA"/>
</dbReference>
<gene>
    <name evidence="3" type="ORF">THRCLA_04586</name>
</gene>
<evidence type="ECO:0000313" key="4">
    <source>
        <dbReference type="Proteomes" id="UP000243217"/>
    </source>
</evidence>
<dbReference type="AlphaFoldDB" id="A0A1V9ZYL6"/>
<keyword evidence="4" id="KW-1185">Reference proteome</keyword>
<dbReference type="PROSITE" id="PS50089">
    <property type="entry name" value="ZF_RING_2"/>
    <property type="match status" value="1"/>
</dbReference>
<keyword evidence="1" id="KW-0479">Metal-binding</keyword>
<protein>
    <recommendedName>
        <fullName evidence="2">RING-type domain-containing protein</fullName>
    </recommendedName>
</protein>
<dbReference type="OrthoDB" id="8062037at2759"/>
<dbReference type="STRING" id="74557.A0A1V9ZYL6"/>
<dbReference type="InterPro" id="IPR001841">
    <property type="entry name" value="Znf_RING"/>
</dbReference>
<dbReference type="SUPFAM" id="SSF57850">
    <property type="entry name" value="RING/U-box"/>
    <property type="match status" value="1"/>
</dbReference>
<accession>A0A1V9ZYL6</accession>
<evidence type="ECO:0000256" key="1">
    <source>
        <dbReference type="PROSITE-ProRule" id="PRU00175"/>
    </source>
</evidence>
<evidence type="ECO:0000313" key="3">
    <source>
        <dbReference type="EMBL" id="OQS03104.1"/>
    </source>
</evidence>
<dbReference type="GO" id="GO:0008270">
    <property type="term" value="F:zinc ion binding"/>
    <property type="evidence" value="ECO:0007669"/>
    <property type="project" value="UniProtKB-KW"/>
</dbReference>
<proteinExistence type="predicted"/>
<dbReference type="InterPro" id="IPR036871">
    <property type="entry name" value="PX_dom_sf"/>
</dbReference>
<reference evidence="3 4" key="1">
    <citation type="journal article" date="2014" name="Genome Biol. Evol.">
        <title>The secreted proteins of Achlya hypogyna and Thraustotheca clavata identify the ancestral oomycete secretome and reveal gene acquisitions by horizontal gene transfer.</title>
        <authorList>
            <person name="Misner I."/>
            <person name="Blouin N."/>
            <person name="Leonard G."/>
            <person name="Richards T.A."/>
            <person name="Lane C.E."/>
        </authorList>
    </citation>
    <scope>NUCLEOTIDE SEQUENCE [LARGE SCALE GENOMIC DNA]</scope>
    <source>
        <strain evidence="3 4">ATCC 34112</strain>
    </source>
</reference>